<name>A0ABT3R6J0_9HYPH</name>
<dbReference type="EMBL" id="JAPEVI010000003">
    <property type="protein sequence ID" value="MCX2724756.1"/>
    <property type="molecule type" value="Genomic_DNA"/>
</dbReference>
<dbReference type="InterPro" id="IPR003594">
    <property type="entry name" value="HATPase_dom"/>
</dbReference>
<evidence type="ECO:0000256" key="6">
    <source>
        <dbReference type="SAM" id="MobiDB-lite"/>
    </source>
</evidence>
<dbReference type="InterPro" id="IPR005467">
    <property type="entry name" value="His_kinase_dom"/>
</dbReference>
<dbReference type="SMART" id="SM00448">
    <property type="entry name" value="REC"/>
    <property type="match status" value="2"/>
</dbReference>
<feature type="domain" description="Response regulatory" evidence="9">
    <location>
        <begin position="542"/>
        <end position="654"/>
    </location>
</feature>
<dbReference type="SMART" id="SM00387">
    <property type="entry name" value="HATPase_c"/>
    <property type="match status" value="1"/>
</dbReference>
<comment type="catalytic activity">
    <reaction evidence="1">
        <text>ATP + protein L-histidine = ADP + protein N-phospho-L-histidine.</text>
        <dbReference type="EC" id="2.7.13.3"/>
    </reaction>
</comment>
<dbReference type="InterPro" id="IPR035965">
    <property type="entry name" value="PAS-like_dom_sf"/>
</dbReference>
<dbReference type="EC" id="2.7.13.3" evidence="2"/>
<sequence>MISQNSERAAEAAPDEDVRREQPASPDEARSRPEGARSSRPSGSSFDGDPRSETDDAGPVIGPGRRATDGPLSAPARVLQHLALAGLVLGLGAALFLVTTDGLNRFLGAGLAFFAGGLAVWRLFADDMFRAVQAVQIKDEKIRRLLARCEELEDRAWELGESDERHASILATLGDVVIRRDQDGIITYVNSAAADVFGADHPLQPGSAMELPLIEVEGLGCLRTESFDDDAQAMDFQDLHIETAQGPRWFSRIDIPVRDTVTDRQLVQSVLRDVTERRLIEEELLAARHAAESSNEAKSRFLATVSHEIRTPLNGVLGMAALLRDTRLTKEQSAYIEALETSGETLLLLIDEVLDFSKVEAGKLDIRATPVRVGALAENVVELLAPKAHAKRLEVGAFVDPDLPAEVTLDATRVRQILFNLIGNGIKFTDDGGVAVELEGRPNPEGGSFLDIDVRDTGIGFDEAEAERLFREFEQIDHGPARKFGGTGLGLAIAQRLAGLMGGAITARPTGDGGATFRVSLPIPEGLSSSNDPRLAGLEGRKIVLVSNSRIECPLLARRLARHGSDVTVRAPGNSDLDEALCSADLLVVDNSALSDGGGWLATARLSGCRAPAVIMIAPPERERLEHLREAGYAAYLIRPVRIETLIQIFSGLLNGEGIDHAWDVSSEPVTNGFLASRSRNPGRPLRLLVAEDNDINRLLSEAMLRKLGHVPVMVADGERAVEEALSGSFDAVLMDLHMPGLDGFEAIRKIREDEEASGRAPVPILIVTADVMQDARDKATEAGAAGYLTKPLSVESISDALAEIGR</sequence>
<keyword evidence="3 4" id="KW-0597">Phosphoprotein</keyword>
<evidence type="ECO:0000313" key="12">
    <source>
        <dbReference type="Proteomes" id="UP001300261"/>
    </source>
</evidence>
<reference evidence="11 12" key="1">
    <citation type="journal article" date="2016" name="Int. J. Syst. Evol. Microbiol.">
        <title>Labrenzia salina sp. nov., isolated from the rhizosphere of the halophyte Arthrocnemum macrostachyum.</title>
        <authorList>
            <person name="Camacho M."/>
            <person name="Redondo-Gomez S."/>
            <person name="Rodriguez-Llorente I."/>
            <person name="Rohde M."/>
            <person name="Sproer C."/>
            <person name="Schumann P."/>
            <person name="Klenk H.P."/>
            <person name="Montero-Calasanz M.D.C."/>
        </authorList>
    </citation>
    <scope>NUCLEOTIDE SEQUENCE [LARGE SCALE GENOMIC DNA]</scope>
    <source>
        <strain evidence="11 12">DSM 29163</strain>
    </source>
</reference>
<feature type="modified residue" description="4-aspartylphosphate" evidence="4">
    <location>
        <position position="736"/>
    </location>
</feature>
<keyword evidence="5" id="KW-0175">Coiled coil</keyword>
<feature type="region of interest" description="Disordered" evidence="6">
    <location>
        <begin position="1"/>
        <end position="69"/>
    </location>
</feature>
<evidence type="ECO:0000256" key="7">
    <source>
        <dbReference type="SAM" id="Phobius"/>
    </source>
</evidence>
<feature type="coiled-coil region" evidence="5">
    <location>
        <begin position="135"/>
        <end position="162"/>
    </location>
</feature>
<keyword evidence="7" id="KW-0812">Transmembrane</keyword>
<evidence type="ECO:0000256" key="3">
    <source>
        <dbReference type="ARBA" id="ARBA00022553"/>
    </source>
</evidence>
<dbReference type="CDD" id="cd00082">
    <property type="entry name" value="HisKA"/>
    <property type="match status" value="1"/>
</dbReference>
<dbReference type="Pfam" id="PF02518">
    <property type="entry name" value="HATPase_c"/>
    <property type="match status" value="1"/>
</dbReference>
<dbReference type="PANTHER" id="PTHR45339">
    <property type="entry name" value="HYBRID SIGNAL TRANSDUCTION HISTIDINE KINASE J"/>
    <property type="match status" value="1"/>
</dbReference>
<dbReference type="InterPro" id="IPR004358">
    <property type="entry name" value="Sig_transdc_His_kin-like_C"/>
</dbReference>
<evidence type="ECO:0000259" key="10">
    <source>
        <dbReference type="PROSITE" id="PS50112"/>
    </source>
</evidence>
<dbReference type="Gene3D" id="3.30.450.20">
    <property type="entry name" value="PAS domain"/>
    <property type="match status" value="1"/>
</dbReference>
<dbReference type="SUPFAM" id="SSF52172">
    <property type="entry name" value="CheY-like"/>
    <property type="match status" value="2"/>
</dbReference>
<feature type="transmembrane region" description="Helical" evidence="7">
    <location>
        <begin position="78"/>
        <end position="99"/>
    </location>
</feature>
<dbReference type="Gene3D" id="1.10.287.130">
    <property type="match status" value="1"/>
</dbReference>
<dbReference type="Gene3D" id="3.40.50.2300">
    <property type="match status" value="2"/>
</dbReference>
<accession>A0ABT3R6J0</accession>
<feature type="compositionally biased region" description="Basic and acidic residues" evidence="6">
    <location>
        <begin position="16"/>
        <end position="37"/>
    </location>
</feature>
<dbReference type="PANTHER" id="PTHR45339:SF5">
    <property type="entry name" value="HISTIDINE KINASE"/>
    <property type="match status" value="1"/>
</dbReference>
<dbReference type="SMART" id="SM00388">
    <property type="entry name" value="HisKA"/>
    <property type="match status" value="1"/>
</dbReference>
<dbReference type="Pfam" id="PF00072">
    <property type="entry name" value="Response_reg"/>
    <property type="match status" value="1"/>
</dbReference>
<keyword evidence="7" id="KW-0472">Membrane</keyword>
<dbReference type="PROSITE" id="PS50109">
    <property type="entry name" value="HIS_KIN"/>
    <property type="match status" value="1"/>
</dbReference>
<dbReference type="NCBIfam" id="TIGR00229">
    <property type="entry name" value="sensory_box"/>
    <property type="match status" value="1"/>
</dbReference>
<comment type="caution">
    <text evidence="11">The sequence shown here is derived from an EMBL/GenBank/DDBJ whole genome shotgun (WGS) entry which is preliminary data.</text>
</comment>
<dbReference type="InterPro" id="IPR001789">
    <property type="entry name" value="Sig_transdc_resp-reg_receiver"/>
</dbReference>
<dbReference type="PRINTS" id="PR00344">
    <property type="entry name" value="BCTRLSENSOR"/>
</dbReference>
<dbReference type="SUPFAM" id="SSF47384">
    <property type="entry name" value="Homodimeric domain of signal transducing histidine kinase"/>
    <property type="match status" value="1"/>
</dbReference>
<dbReference type="CDD" id="cd16922">
    <property type="entry name" value="HATPase_EvgS-ArcB-TorS-like"/>
    <property type="match status" value="1"/>
</dbReference>
<dbReference type="InterPro" id="IPR011006">
    <property type="entry name" value="CheY-like_superfamily"/>
</dbReference>
<dbReference type="PROSITE" id="PS50112">
    <property type="entry name" value="PAS"/>
    <property type="match status" value="1"/>
</dbReference>
<dbReference type="Pfam" id="PF13188">
    <property type="entry name" value="PAS_8"/>
    <property type="match status" value="1"/>
</dbReference>
<organism evidence="11 12">
    <name type="scientific">Roseibium salinum</name>
    <dbReference type="NCBI Taxonomy" id="1604349"/>
    <lineage>
        <taxon>Bacteria</taxon>
        <taxon>Pseudomonadati</taxon>
        <taxon>Pseudomonadota</taxon>
        <taxon>Alphaproteobacteria</taxon>
        <taxon>Hyphomicrobiales</taxon>
        <taxon>Stappiaceae</taxon>
        <taxon>Roseibium</taxon>
    </lineage>
</organism>
<evidence type="ECO:0000259" key="8">
    <source>
        <dbReference type="PROSITE" id="PS50109"/>
    </source>
</evidence>
<feature type="modified residue" description="4-aspartylphosphate" evidence="4">
    <location>
        <position position="590"/>
    </location>
</feature>
<evidence type="ECO:0000259" key="9">
    <source>
        <dbReference type="PROSITE" id="PS50110"/>
    </source>
</evidence>
<keyword evidence="12" id="KW-1185">Reference proteome</keyword>
<dbReference type="InterPro" id="IPR036097">
    <property type="entry name" value="HisK_dim/P_sf"/>
</dbReference>
<dbReference type="RefSeq" id="WP_265965015.1">
    <property type="nucleotide sequence ID" value="NZ_JAPEVI010000003.1"/>
</dbReference>
<evidence type="ECO:0000256" key="2">
    <source>
        <dbReference type="ARBA" id="ARBA00012438"/>
    </source>
</evidence>
<dbReference type="CDD" id="cd17546">
    <property type="entry name" value="REC_hyHK_CKI1_RcsC-like"/>
    <property type="match status" value="1"/>
</dbReference>
<evidence type="ECO:0000256" key="5">
    <source>
        <dbReference type="SAM" id="Coils"/>
    </source>
</evidence>
<evidence type="ECO:0000256" key="4">
    <source>
        <dbReference type="PROSITE-ProRule" id="PRU00169"/>
    </source>
</evidence>
<dbReference type="SUPFAM" id="SSF55874">
    <property type="entry name" value="ATPase domain of HSP90 chaperone/DNA topoisomerase II/histidine kinase"/>
    <property type="match status" value="1"/>
</dbReference>
<gene>
    <name evidence="11" type="ORF">ON753_20680</name>
</gene>
<evidence type="ECO:0000256" key="1">
    <source>
        <dbReference type="ARBA" id="ARBA00000085"/>
    </source>
</evidence>
<feature type="domain" description="Response regulatory" evidence="9">
    <location>
        <begin position="687"/>
        <end position="806"/>
    </location>
</feature>
<keyword evidence="7" id="KW-1133">Transmembrane helix</keyword>
<dbReference type="Gene3D" id="3.30.565.10">
    <property type="entry name" value="Histidine kinase-like ATPase, C-terminal domain"/>
    <property type="match status" value="1"/>
</dbReference>
<evidence type="ECO:0000313" key="11">
    <source>
        <dbReference type="EMBL" id="MCX2724756.1"/>
    </source>
</evidence>
<dbReference type="InterPro" id="IPR003661">
    <property type="entry name" value="HisK_dim/P_dom"/>
</dbReference>
<dbReference type="InterPro" id="IPR036890">
    <property type="entry name" value="HATPase_C_sf"/>
</dbReference>
<feature type="domain" description="Histidine kinase" evidence="8">
    <location>
        <begin position="304"/>
        <end position="525"/>
    </location>
</feature>
<proteinExistence type="predicted"/>
<dbReference type="Proteomes" id="UP001300261">
    <property type="component" value="Unassembled WGS sequence"/>
</dbReference>
<dbReference type="InterPro" id="IPR000014">
    <property type="entry name" value="PAS"/>
</dbReference>
<feature type="transmembrane region" description="Helical" evidence="7">
    <location>
        <begin position="106"/>
        <end position="124"/>
    </location>
</feature>
<dbReference type="SUPFAM" id="SSF55785">
    <property type="entry name" value="PYP-like sensor domain (PAS domain)"/>
    <property type="match status" value="1"/>
</dbReference>
<feature type="domain" description="PAS" evidence="10">
    <location>
        <begin position="162"/>
        <end position="198"/>
    </location>
</feature>
<dbReference type="PROSITE" id="PS50110">
    <property type="entry name" value="RESPONSE_REGULATORY"/>
    <property type="match status" value="2"/>
</dbReference>
<dbReference type="Pfam" id="PF00512">
    <property type="entry name" value="HisKA"/>
    <property type="match status" value="1"/>
</dbReference>
<protein>
    <recommendedName>
        <fullName evidence="2">histidine kinase</fullName>
        <ecNumber evidence="2">2.7.13.3</ecNumber>
    </recommendedName>
</protein>